<keyword evidence="2" id="KW-1185">Reference proteome</keyword>
<protein>
    <submittedName>
        <fullName evidence="1">21399_t:CDS:1</fullName>
    </submittedName>
</protein>
<reference evidence="1" key="1">
    <citation type="submission" date="2021-06" db="EMBL/GenBank/DDBJ databases">
        <authorList>
            <person name="Kallberg Y."/>
            <person name="Tangrot J."/>
            <person name="Rosling A."/>
        </authorList>
    </citation>
    <scope>NUCLEOTIDE SEQUENCE</scope>
    <source>
        <strain evidence="1">MA461A</strain>
    </source>
</reference>
<dbReference type="EMBL" id="CAJVQC010035069">
    <property type="protein sequence ID" value="CAG8758027.1"/>
    <property type="molecule type" value="Genomic_DNA"/>
</dbReference>
<gene>
    <name evidence="1" type="ORF">RPERSI_LOCUS14913</name>
</gene>
<evidence type="ECO:0000313" key="1">
    <source>
        <dbReference type="EMBL" id="CAG8758027.1"/>
    </source>
</evidence>
<evidence type="ECO:0000313" key="2">
    <source>
        <dbReference type="Proteomes" id="UP000789920"/>
    </source>
</evidence>
<accession>A0ACA9QMQ8</accession>
<name>A0ACA9QMQ8_9GLOM</name>
<feature type="non-terminal residue" evidence="1">
    <location>
        <position position="1"/>
    </location>
</feature>
<comment type="caution">
    <text evidence="1">The sequence shown here is derived from an EMBL/GenBank/DDBJ whole genome shotgun (WGS) entry which is preliminary data.</text>
</comment>
<sequence length="39" mass="4278">LWPTFSDEEDVFAEDVGFTDEINDEGEESVCANNLLGGI</sequence>
<proteinExistence type="predicted"/>
<dbReference type="Proteomes" id="UP000789920">
    <property type="component" value="Unassembled WGS sequence"/>
</dbReference>
<organism evidence="1 2">
    <name type="scientific">Racocetra persica</name>
    <dbReference type="NCBI Taxonomy" id="160502"/>
    <lineage>
        <taxon>Eukaryota</taxon>
        <taxon>Fungi</taxon>
        <taxon>Fungi incertae sedis</taxon>
        <taxon>Mucoromycota</taxon>
        <taxon>Glomeromycotina</taxon>
        <taxon>Glomeromycetes</taxon>
        <taxon>Diversisporales</taxon>
        <taxon>Gigasporaceae</taxon>
        <taxon>Racocetra</taxon>
    </lineage>
</organism>